<dbReference type="GO" id="GO:0061355">
    <property type="term" value="P:Wnt protein secretion"/>
    <property type="evidence" value="ECO:0007669"/>
    <property type="project" value="TreeGrafter"/>
</dbReference>
<dbReference type="GO" id="GO:0017147">
    <property type="term" value="F:Wnt-protein binding"/>
    <property type="evidence" value="ECO:0007669"/>
    <property type="project" value="InterPro"/>
</dbReference>
<dbReference type="GO" id="GO:0012505">
    <property type="term" value="C:endomembrane system"/>
    <property type="evidence" value="ECO:0007669"/>
    <property type="project" value="TreeGrafter"/>
</dbReference>
<reference evidence="7 8" key="1">
    <citation type="journal article" date="2018" name="Sci. Rep.">
        <title>Genomic signatures of local adaptation to the degree of environmental predictability in rotifers.</title>
        <authorList>
            <person name="Franch-Gras L."/>
            <person name="Hahn C."/>
            <person name="Garcia-Roger E.M."/>
            <person name="Carmona M.J."/>
            <person name="Serra M."/>
            <person name="Gomez A."/>
        </authorList>
    </citation>
    <scope>NUCLEOTIDE SEQUENCE [LARGE SCALE GENOMIC DNA]</scope>
    <source>
        <strain evidence="7">HYR1</strain>
    </source>
</reference>
<feature type="transmembrane region" description="Helical" evidence="5">
    <location>
        <begin position="113"/>
        <end position="136"/>
    </location>
</feature>
<evidence type="ECO:0000259" key="6">
    <source>
        <dbReference type="Pfam" id="PF06664"/>
    </source>
</evidence>
<feature type="domain" description="Wntless-like transmembrane" evidence="6">
    <location>
        <begin position="2"/>
        <end position="140"/>
    </location>
</feature>
<protein>
    <submittedName>
        <fullName evidence="7">Wntless</fullName>
    </submittedName>
</protein>
<gene>
    <name evidence="7" type="ORF">BpHYR1_041145</name>
</gene>
<evidence type="ECO:0000313" key="8">
    <source>
        <dbReference type="Proteomes" id="UP000276133"/>
    </source>
</evidence>
<keyword evidence="4 5" id="KW-0472">Membrane</keyword>
<evidence type="ECO:0000256" key="2">
    <source>
        <dbReference type="ARBA" id="ARBA00022692"/>
    </source>
</evidence>
<dbReference type="PANTHER" id="PTHR13449">
    <property type="entry name" value="INTEGRAL MEMBRANE PROTEIN GPR177"/>
    <property type="match status" value="1"/>
</dbReference>
<sequence>MQLNDPFYSIWDTTYGHNLATLAILTACVSGLFYFGLLLYLATKVYLNLRTKQSQLPAMNKLRRALYEGIIYRFKFLLVYTLLCAAMTIAFFMLNNLNETSWRFSDQEAQFNYTGAFFTSVYGMWNIYVSAVMIFYAPSHKDKPSPTHFDQDENELVEFVNMETRLTLKGTESVLTAFATKIASG</sequence>
<dbReference type="OrthoDB" id="5804250at2759"/>
<evidence type="ECO:0000256" key="5">
    <source>
        <dbReference type="SAM" id="Phobius"/>
    </source>
</evidence>
<keyword evidence="8" id="KW-1185">Reference proteome</keyword>
<evidence type="ECO:0000256" key="4">
    <source>
        <dbReference type="ARBA" id="ARBA00023136"/>
    </source>
</evidence>
<dbReference type="EMBL" id="REGN01002707">
    <property type="protein sequence ID" value="RNA26605.1"/>
    <property type="molecule type" value="Genomic_DNA"/>
</dbReference>
<dbReference type="InterPro" id="IPR047843">
    <property type="entry name" value="WLS-like_TM"/>
</dbReference>
<dbReference type="STRING" id="10195.A0A3M7RTF3"/>
<proteinExistence type="predicted"/>
<comment type="subcellular location">
    <subcellularLocation>
        <location evidence="1">Membrane</location>
        <topology evidence="1">Multi-pass membrane protein</topology>
    </subcellularLocation>
</comment>
<dbReference type="GO" id="GO:0016055">
    <property type="term" value="P:Wnt signaling pathway"/>
    <property type="evidence" value="ECO:0007669"/>
    <property type="project" value="InterPro"/>
</dbReference>
<accession>A0A3M7RTF3</accession>
<evidence type="ECO:0000313" key="7">
    <source>
        <dbReference type="EMBL" id="RNA26605.1"/>
    </source>
</evidence>
<feature type="transmembrane region" description="Helical" evidence="5">
    <location>
        <begin position="70"/>
        <end position="93"/>
    </location>
</feature>
<dbReference type="Proteomes" id="UP000276133">
    <property type="component" value="Unassembled WGS sequence"/>
</dbReference>
<name>A0A3M7RTF3_BRAPC</name>
<comment type="caution">
    <text evidence="7">The sequence shown here is derived from an EMBL/GenBank/DDBJ whole genome shotgun (WGS) entry which is preliminary data.</text>
</comment>
<dbReference type="InterPro" id="IPR009551">
    <property type="entry name" value="Wntless"/>
</dbReference>
<feature type="transmembrane region" description="Helical" evidence="5">
    <location>
        <begin position="20"/>
        <end position="49"/>
    </location>
</feature>
<evidence type="ECO:0000256" key="1">
    <source>
        <dbReference type="ARBA" id="ARBA00004141"/>
    </source>
</evidence>
<dbReference type="GO" id="GO:0006886">
    <property type="term" value="P:intracellular protein transport"/>
    <property type="evidence" value="ECO:0007669"/>
    <property type="project" value="TreeGrafter"/>
</dbReference>
<evidence type="ECO:0000256" key="3">
    <source>
        <dbReference type="ARBA" id="ARBA00022989"/>
    </source>
</evidence>
<dbReference type="AlphaFoldDB" id="A0A3M7RTF3"/>
<dbReference type="PANTHER" id="PTHR13449:SF2">
    <property type="entry name" value="PROTEIN WNTLESS HOMOLOG"/>
    <property type="match status" value="1"/>
</dbReference>
<keyword evidence="2 5" id="KW-0812">Transmembrane</keyword>
<keyword evidence="3 5" id="KW-1133">Transmembrane helix</keyword>
<dbReference type="Pfam" id="PF06664">
    <property type="entry name" value="WLS-like_TM"/>
    <property type="match status" value="1"/>
</dbReference>
<dbReference type="GO" id="GO:0031090">
    <property type="term" value="C:organelle membrane"/>
    <property type="evidence" value="ECO:0007669"/>
    <property type="project" value="TreeGrafter"/>
</dbReference>
<organism evidence="7 8">
    <name type="scientific">Brachionus plicatilis</name>
    <name type="common">Marine rotifer</name>
    <name type="synonym">Brachionus muelleri</name>
    <dbReference type="NCBI Taxonomy" id="10195"/>
    <lineage>
        <taxon>Eukaryota</taxon>
        <taxon>Metazoa</taxon>
        <taxon>Spiralia</taxon>
        <taxon>Gnathifera</taxon>
        <taxon>Rotifera</taxon>
        <taxon>Eurotatoria</taxon>
        <taxon>Monogononta</taxon>
        <taxon>Pseudotrocha</taxon>
        <taxon>Ploima</taxon>
        <taxon>Brachionidae</taxon>
        <taxon>Brachionus</taxon>
    </lineage>
</organism>